<evidence type="ECO:0000313" key="1">
    <source>
        <dbReference type="EMBL" id="SAK67571.1"/>
    </source>
</evidence>
<evidence type="ECO:0000313" key="2">
    <source>
        <dbReference type="Proteomes" id="UP000071859"/>
    </source>
</evidence>
<keyword evidence="2" id="KW-1185">Reference proteome</keyword>
<dbReference type="SUPFAM" id="SSF57938">
    <property type="entry name" value="DnaJ/Hsp40 cysteine-rich domain"/>
    <property type="match status" value="1"/>
</dbReference>
<comment type="caution">
    <text evidence="1">The sequence shown here is derived from an EMBL/GenBank/DDBJ whole genome shotgun (WGS) entry which is preliminary data.</text>
</comment>
<accession>A0A158BBY0</accession>
<protein>
    <recommendedName>
        <fullName evidence="3">Chaperone protein DnaJ</fullName>
    </recommendedName>
</protein>
<evidence type="ECO:0008006" key="3">
    <source>
        <dbReference type="Google" id="ProtNLM"/>
    </source>
</evidence>
<sequence length="80" mass="8647">MTTCSQCDGQGKVKCEKCGGTGKVQITEVETVSDMSRTSNTITCPKCNGERWQLCQRCCGSGEVNGKETTDTFEPDGRDT</sequence>
<dbReference type="InterPro" id="IPR036410">
    <property type="entry name" value="HSP_DnaJ_Cys-rich_dom_sf"/>
</dbReference>
<dbReference type="AlphaFoldDB" id="A0A158BBY0"/>
<dbReference type="EMBL" id="FCOX02000010">
    <property type="protein sequence ID" value="SAK67571.1"/>
    <property type="molecule type" value="Genomic_DNA"/>
</dbReference>
<dbReference type="Proteomes" id="UP000071859">
    <property type="component" value="Unassembled WGS sequence"/>
</dbReference>
<gene>
    <name evidence="1" type="ORF">AWB78_02501</name>
</gene>
<reference evidence="1" key="1">
    <citation type="submission" date="2016-01" db="EMBL/GenBank/DDBJ databases">
        <authorList>
            <person name="Peeters C."/>
        </authorList>
    </citation>
    <scope>NUCLEOTIDE SEQUENCE</scope>
    <source>
        <strain evidence="1">LMG 29321</strain>
    </source>
</reference>
<organism evidence="1 2">
    <name type="scientific">Caballeronia calidae</name>
    <dbReference type="NCBI Taxonomy" id="1777139"/>
    <lineage>
        <taxon>Bacteria</taxon>
        <taxon>Pseudomonadati</taxon>
        <taxon>Pseudomonadota</taxon>
        <taxon>Betaproteobacteria</taxon>
        <taxon>Burkholderiales</taxon>
        <taxon>Burkholderiaceae</taxon>
        <taxon>Caballeronia</taxon>
    </lineage>
</organism>
<name>A0A158BBY0_9BURK</name>
<proteinExistence type="predicted"/>